<dbReference type="Proteomes" id="UP000189810">
    <property type="component" value="Chromosome I"/>
</dbReference>
<proteinExistence type="predicted"/>
<accession>A0A1M6Q5B0</accession>
<dbReference type="EMBL" id="LT670846">
    <property type="protein sequence ID" value="SHK15392.1"/>
    <property type="molecule type" value="Genomic_DNA"/>
</dbReference>
<organism evidence="1 2">
    <name type="scientific">Thermocrinis minervae</name>
    <dbReference type="NCBI Taxonomy" id="381751"/>
    <lineage>
        <taxon>Bacteria</taxon>
        <taxon>Pseudomonadati</taxon>
        <taxon>Aquificota</taxon>
        <taxon>Aquificia</taxon>
        <taxon>Aquificales</taxon>
        <taxon>Aquificaceae</taxon>
        <taxon>Thermocrinis</taxon>
    </lineage>
</organism>
<evidence type="ECO:0000313" key="2">
    <source>
        <dbReference type="Proteomes" id="UP000189810"/>
    </source>
</evidence>
<sequence length="107" mass="12574">MRDEVLLEKYIAWAYREGLRVGEAWICRFESNSKEALESMYKVLEECLQKDCLDSFCENVVRMYMQIKRPLSPVFLDAIYFRSLKKIAHAFLEGLREKLLGGVSHGY</sequence>
<keyword evidence="2" id="KW-1185">Reference proteome</keyword>
<protein>
    <submittedName>
        <fullName evidence="1">Uncharacterized protein</fullName>
    </submittedName>
</protein>
<name>A0A1M6Q5B0_9AQUI</name>
<dbReference type="RefSeq" id="WP_079653294.1">
    <property type="nucleotide sequence ID" value="NZ_LT670846.1"/>
</dbReference>
<evidence type="ECO:0000313" key="1">
    <source>
        <dbReference type="EMBL" id="SHK15392.1"/>
    </source>
</evidence>
<reference evidence="1 2" key="1">
    <citation type="submission" date="2016-11" db="EMBL/GenBank/DDBJ databases">
        <authorList>
            <person name="Jaros S."/>
            <person name="Januszkiewicz K."/>
            <person name="Wedrychowicz H."/>
        </authorList>
    </citation>
    <scope>NUCLEOTIDE SEQUENCE [LARGE SCALE GENOMIC DNA]</scope>
    <source>
        <strain evidence="1 2">DSM 19557</strain>
    </source>
</reference>
<dbReference type="AlphaFoldDB" id="A0A1M6Q5B0"/>
<dbReference type="OrthoDB" id="49709at2"/>
<dbReference type="STRING" id="381751.SAMN05444391_0084"/>
<gene>
    <name evidence="1" type="ORF">SAMN05444391_0084</name>
</gene>